<dbReference type="Proteomes" id="UP001501072">
    <property type="component" value="Unassembled WGS sequence"/>
</dbReference>
<comment type="caution">
    <text evidence="3">The sequence shown here is derived from an EMBL/GenBank/DDBJ whole genome shotgun (WGS) entry which is preliminary data.</text>
</comment>
<dbReference type="PANTHER" id="PTHR35526">
    <property type="entry name" value="ANTI-SIGMA-F FACTOR RSBW-RELATED"/>
    <property type="match status" value="1"/>
</dbReference>
<dbReference type="RefSeq" id="WP_346072662.1">
    <property type="nucleotide sequence ID" value="NZ_BAAAHU010000015.1"/>
</dbReference>
<keyword evidence="1" id="KW-0418">Kinase</keyword>
<dbReference type="GO" id="GO:0005524">
    <property type="term" value="F:ATP binding"/>
    <property type="evidence" value="ECO:0007669"/>
    <property type="project" value="UniProtKB-KW"/>
</dbReference>
<accession>A0ABN1SWX8</accession>
<keyword evidence="3" id="KW-0547">Nucleotide-binding</keyword>
<dbReference type="Pfam" id="PF13581">
    <property type="entry name" value="HATPase_c_2"/>
    <property type="match status" value="1"/>
</dbReference>
<dbReference type="EMBL" id="BAAAHU010000015">
    <property type="protein sequence ID" value="GAA1008008.1"/>
    <property type="molecule type" value="Genomic_DNA"/>
</dbReference>
<dbReference type="InterPro" id="IPR050267">
    <property type="entry name" value="Anti-sigma-factor_SerPK"/>
</dbReference>
<name>A0ABN1SWX8_9ACTN</name>
<evidence type="ECO:0000313" key="3">
    <source>
        <dbReference type="EMBL" id="GAA1008008.1"/>
    </source>
</evidence>
<organism evidence="3 4">
    <name type="scientific">Streptomyces thermogriseus</name>
    <dbReference type="NCBI Taxonomy" id="75292"/>
    <lineage>
        <taxon>Bacteria</taxon>
        <taxon>Bacillati</taxon>
        <taxon>Actinomycetota</taxon>
        <taxon>Actinomycetes</taxon>
        <taxon>Kitasatosporales</taxon>
        <taxon>Streptomycetaceae</taxon>
        <taxon>Streptomyces</taxon>
    </lineage>
</organism>
<gene>
    <name evidence="3" type="ORF">GCM10009564_19370</name>
</gene>
<evidence type="ECO:0000259" key="2">
    <source>
        <dbReference type="Pfam" id="PF13581"/>
    </source>
</evidence>
<dbReference type="CDD" id="cd16936">
    <property type="entry name" value="HATPase_RsbW-like"/>
    <property type="match status" value="1"/>
</dbReference>
<dbReference type="InterPro" id="IPR036890">
    <property type="entry name" value="HATPase_C_sf"/>
</dbReference>
<keyword evidence="1" id="KW-0723">Serine/threonine-protein kinase</keyword>
<dbReference type="SUPFAM" id="SSF55874">
    <property type="entry name" value="ATPase domain of HSP90 chaperone/DNA topoisomerase II/histidine kinase"/>
    <property type="match status" value="1"/>
</dbReference>
<keyword evidence="4" id="KW-1185">Reference proteome</keyword>
<proteinExistence type="predicted"/>
<protein>
    <submittedName>
        <fullName evidence="3">ATP-binding protein</fullName>
    </submittedName>
</protein>
<dbReference type="PANTHER" id="PTHR35526:SF3">
    <property type="entry name" value="ANTI-SIGMA-F FACTOR RSBW"/>
    <property type="match status" value="1"/>
</dbReference>
<dbReference type="InterPro" id="IPR003594">
    <property type="entry name" value="HATPase_dom"/>
</dbReference>
<feature type="domain" description="Histidine kinase/HSP90-like ATPase" evidence="2">
    <location>
        <begin position="24"/>
        <end position="141"/>
    </location>
</feature>
<sequence>MNHATPHVGAPTRTFTQLLSSTRRGARLARLLAVTELRRWGAPQDLTERAELVVAELAANAVLHGRAPGRCFRLTLVLDPAAGRLRIEVSDARGDLSPQIATGAAEPDLLRTGGRGLTLVTALADHWDCVPYPPSGKTVRAVLSAPAGEARACRAWAHGAGDTGAGAARHPAGGAPGFLWQHA</sequence>
<dbReference type="Gene3D" id="3.30.565.10">
    <property type="entry name" value="Histidine kinase-like ATPase, C-terminal domain"/>
    <property type="match status" value="1"/>
</dbReference>
<keyword evidence="1" id="KW-0808">Transferase</keyword>
<keyword evidence="3" id="KW-0067">ATP-binding</keyword>
<reference evidence="3 4" key="1">
    <citation type="journal article" date="2019" name="Int. J. Syst. Evol. Microbiol.">
        <title>The Global Catalogue of Microorganisms (GCM) 10K type strain sequencing project: providing services to taxonomists for standard genome sequencing and annotation.</title>
        <authorList>
            <consortium name="The Broad Institute Genomics Platform"/>
            <consortium name="The Broad Institute Genome Sequencing Center for Infectious Disease"/>
            <person name="Wu L."/>
            <person name="Ma J."/>
        </authorList>
    </citation>
    <scope>NUCLEOTIDE SEQUENCE [LARGE SCALE GENOMIC DNA]</scope>
    <source>
        <strain evidence="3 4">JCM 11269</strain>
    </source>
</reference>
<evidence type="ECO:0000313" key="4">
    <source>
        <dbReference type="Proteomes" id="UP001501072"/>
    </source>
</evidence>
<evidence type="ECO:0000256" key="1">
    <source>
        <dbReference type="ARBA" id="ARBA00022527"/>
    </source>
</evidence>